<reference evidence="2 3" key="1">
    <citation type="submission" date="2023-07" db="EMBL/GenBank/DDBJ databases">
        <title>Genomic Encyclopedia of Type Strains, Phase IV (KMG-IV): sequencing the most valuable type-strain genomes for metagenomic binning, comparative biology and taxonomic classification.</title>
        <authorList>
            <person name="Goeker M."/>
        </authorList>
    </citation>
    <scope>NUCLEOTIDE SEQUENCE [LARGE SCALE GENOMIC DNA]</scope>
    <source>
        <strain evidence="2 3">NIO-1023</strain>
    </source>
</reference>
<evidence type="ECO:0008006" key="4">
    <source>
        <dbReference type="Google" id="ProtNLM"/>
    </source>
</evidence>
<feature type="transmembrane region" description="Helical" evidence="1">
    <location>
        <begin position="12"/>
        <end position="35"/>
    </location>
</feature>
<dbReference type="Proteomes" id="UP001232163">
    <property type="component" value="Unassembled WGS sequence"/>
</dbReference>
<keyword evidence="3" id="KW-1185">Reference proteome</keyword>
<dbReference type="RefSeq" id="WP_307468141.1">
    <property type="nucleotide sequence ID" value="NZ_JAURUR010000014.1"/>
</dbReference>
<proteinExistence type="predicted"/>
<feature type="transmembrane region" description="Helical" evidence="1">
    <location>
        <begin position="144"/>
        <end position="175"/>
    </location>
</feature>
<keyword evidence="1" id="KW-0472">Membrane</keyword>
<organism evidence="2 3">
    <name type="scientific">Deinococcus enclensis</name>
    <dbReference type="NCBI Taxonomy" id="1049582"/>
    <lineage>
        <taxon>Bacteria</taxon>
        <taxon>Thermotogati</taxon>
        <taxon>Deinococcota</taxon>
        <taxon>Deinococci</taxon>
        <taxon>Deinococcales</taxon>
        <taxon>Deinococcaceae</taxon>
        <taxon>Deinococcus</taxon>
    </lineage>
</organism>
<gene>
    <name evidence="2" type="ORF">QO006_003197</name>
</gene>
<evidence type="ECO:0000313" key="2">
    <source>
        <dbReference type="EMBL" id="MDP9765742.1"/>
    </source>
</evidence>
<accession>A0ABT9MGL8</accession>
<sequence length="182" mass="19312">MNRSVLDRLISYVGLALAAVLLIGGVLLTTASSFINAEVHNQLASQKITMPAGPALESLKPEDKAALEAYAGQEMTTGKQAKAFADHYIGAHMNGMSGGRTYEEVSGEYIQMTDKSTPEAQKLGELRQTLFMGNTLRGMLLNAYAFGTMASIAGTASIVAYVGAVILVLLSLLGFRHARQTA</sequence>
<name>A0ABT9MGL8_9DEIO</name>
<evidence type="ECO:0000313" key="3">
    <source>
        <dbReference type="Proteomes" id="UP001232163"/>
    </source>
</evidence>
<keyword evidence="1" id="KW-0812">Transmembrane</keyword>
<comment type="caution">
    <text evidence="2">The sequence shown here is derived from an EMBL/GenBank/DDBJ whole genome shotgun (WGS) entry which is preliminary data.</text>
</comment>
<protein>
    <recommendedName>
        <fullName evidence="4">Aromatic ring-opening dioxygenase LigA</fullName>
    </recommendedName>
</protein>
<dbReference type="EMBL" id="JAURUR010000014">
    <property type="protein sequence ID" value="MDP9765742.1"/>
    <property type="molecule type" value="Genomic_DNA"/>
</dbReference>
<keyword evidence="1" id="KW-1133">Transmembrane helix</keyword>
<evidence type="ECO:0000256" key="1">
    <source>
        <dbReference type="SAM" id="Phobius"/>
    </source>
</evidence>